<dbReference type="Proteomes" id="UP001596310">
    <property type="component" value="Unassembled WGS sequence"/>
</dbReference>
<gene>
    <name evidence="5" type="ORF">ACFQHW_04095</name>
</gene>
<dbReference type="InterPro" id="IPR001387">
    <property type="entry name" value="Cro/C1-type_HTH"/>
</dbReference>
<comment type="caution">
    <text evidence="5">The sequence shown here is derived from an EMBL/GenBank/DDBJ whole genome shotgun (WGS) entry which is preliminary data.</text>
</comment>
<sequence>MAFGKEIAGRIHDLRISQGLTQEKLAEKAGIDPTMFGRIERGQRANLTVNTLEKIVTALDIDYPTFFSFGDSSDRTTVVLSRLALLDQPDEVLAIIESVIDLAEATHHGKPESPES</sequence>
<dbReference type="PANTHER" id="PTHR46797:SF23">
    <property type="entry name" value="HTH-TYPE TRANSCRIPTIONAL REGULATOR SUTR"/>
    <property type="match status" value="1"/>
</dbReference>
<evidence type="ECO:0000313" key="5">
    <source>
        <dbReference type="EMBL" id="MFC6314748.1"/>
    </source>
</evidence>
<evidence type="ECO:0000313" key="6">
    <source>
        <dbReference type="Proteomes" id="UP001596310"/>
    </source>
</evidence>
<name>A0ABW1UM76_9LACO</name>
<dbReference type="EMBL" id="JBHSSM010000014">
    <property type="protein sequence ID" value="MFC6314748.1"/>
    <property type="molecule type" value="Genomic_DNA"/>
</dbReference>
<keyword evidence="2" id="KW-0238">DNA-binding</keyword>
<dbReference type="CDD" id="cd00093">
    <property type="entry name" value="HTH_XRE"/>
    <property type="match status" value="1"/>
</dbReference>
<dbReference type="PROSITE" id="PS50943">
    <property type="entry name" value="HTH_CROC1"/>
    <property type="match status" value="1"/>
</dbReference>
<dbReference type="RefSeq" id="WP_125601662.1">
    <property type="nucleotide sequence ID" value="NZ_JBHSSM010000014.1"/>
</dbReference>
<evidence type="ECO:0000256" key="2">
    <source>
        <dbReference type="ARBA" id="ARBA00023125"/>
    </source>
</evidence>
<reference evidence="6" key="1">
    <citation type="journal article" date="2019" name="Int. J. Syst. Evol. Microbiol.">
        <title>The Global Catalogue of Microorganisms (GCM) 10K type strain sequencing project: providing services to taxonomists for standard genome sequencing and annotation.</title>
        <authorList>
            <consortium name="The Broad Institute Genomics Platform"/>
            <consortium name="The Broad Institute Genome Sequencing Center for Infectious Disease"/>
            <person name="Wu L."/>
            <person name="Ma J."/>
        </authorList>
    </citation>
    <scope>NUCLEOTIDE SEQUENCE [LARGE SCALE GENOMIC DNA]</scope>
    <source>
        <strain evidence="6">CCM 8897</strain>
    </source>
</reference>
<keyword evidence="3" id="KW-0804">Transcription</keyword>
<protein>
    <submittedName>
        <fullName evidence="5">Helix-turn-helix domain-containing protein</fullName>
    </submittedName>
</protein>
<dbReference type="PANTHER" id="PTHR46797">
    <property type="entry name" value="HTH-TYPE TRANSCRIPTIONAL REGULATOR"/>
    <property type="match status" value="1"/>
</dbReference>
<evidence type="ECO:0000259" key="4">
    <source>
        <dbReference type="PROSITE" id="PS50943"/>
    </source>
</evidence>
<proteinExistence type="predicted"/>
<keyword evidence="6" id="KW-1185">Reference proteome</keyword>
<dbReference type="SMART" id="SM00530">
    <property type="entry name" value="HTH_XRE"/>
    <property type="match status" value="1"/>
</dbReference>
<organism evidence="5 6">
    <name type="scientific">Lapidilactobacillus achengensis</name>
    <dbReference type="NCBI Taxonomy" id="2486000"/>
    <lineage>
        <taxon>Bacteria</taxon>
        <taxon>Bacillati</taxon>
        <taxon>Bacillota</taxon>
        <taxon>Bacilli</taxon>
        <taxon>Lactobacillales</taxon>
        <taxon>Lactobacillaceae</taxon>
        <taxon>Lapidilactobacillus</taxon>
    </lineage>
</organism>
<dbReference type="SUPFAM" id="SSF47413">
    <property type="entry name" value="lambda repressor-like DNA-binding domains"/>
    <property type="match status" value="1"/>
</dbReference>
<dbReference type="Pfam" id="PF01381">
    <property type="entry name" value="HTH_3"/>
    <property type="match status" value="1"/>
</dbReference>
<keyword evidence="1" id="KW-0805">Transcription regulation</keyword>
<dbReference type="Gene3D" id="1.10.260.40">
    <property type="entry name" value="lambda repressor-like DNA-binding domains"/>
    <property type="match status" value="1"/>
</dbReference>
<dbReference type="InterPro" id="IPR010982">
    <property type="entry name" value="Lambda_DNA-bd_dom_sf"/>
</dbReference>
<evidence type="ECO:0000256" key="1">
    <source>
        <dbReference type="ARBA" id="ARBA00023015"/>
    </source>
</evidence>
<feature type="domain" description="HTH cro/C1-type" evidence="4">
    <location>
        <begin position="11"/>
        <end position="66"/>
    </location>
</feature>
<dbReference type="InterPro" id="IPR050807">
    <property type="entry name" value="TransReg_Diox_bact_type"/>
</dbReference>
<evidence type="ECO:0000256" key="3">
    <source>
        <dbReference type="ARBA" id="ARBA00023163"/>
    </source>
</evidence>
<accession>A0ABW1UM76</accession>